<name>X1E7Z6_9ZZZZ</name>
<protein>
    <submittedName>
        <fullName evidence="1">Uncharacterized protein</fullName>
    </submittedName>
</protein>
<sequence length="54" mass="5870">ANGNYTLNFEVDDTKGLAAKTYTSELKTVITADTDVDKSYDIPFVVERAVIADA</sequence>
<dbReference type="EMBL" id="BART01035666">
    <property type="protein sequence ID" value="GAH16460.1"/>
    <property type="molecule type" value="Genomic_DNA"/>
</dbReference>
<reference evidence="1" key="1">
    <citation type="journal article" date="2014" name="Front. Microbiol.">
        <title>High frequency of phylogenetically diverse reductive dehalogenase-homologous genes in deep subseafloor sedimentary metagenomes.</title>
        <authorList>
            <person name="Kawai M."/>
            <person name="Futagami T."/>
            <person name="Toyoda A."/>
            <person name="Takaki Y."/>
            <person name="Nishi S."/>
            <person name="Hori S."/>
            <person name="Arai W."/>
            <person name="Tsubouchi T."/>
            <person name="Morono Y."/>
            <person name="Uchiyama I."/>
            <person name="Ito T."/>
            <person name="Fujiyama A."/>
            <person name="Inagaki F."/>
            <person name="Takami H."/>
        </authorList>
    </citation>
    <scope>NUCLEOTIDE SEQUENCE</scope>
    <source>
        <strain evidence="1">Expedition CK06-06</strain>
    </source>
</reference>
<accession>X1E7Z6</accession>
<organism evidence="1">
    <name type="scientific">marine sediment metagenome</name>
    <dbReference type="NCBI Taxonomy" id="412755"/>
    <lineage>
        <taxon>unclassified sequences</taxon>
        <taxon>metagenomes</taxon>
        <taxon>ecological metagenomes</taxon>
    </lineage>
</organism>
<gene>
    <name evidence="1" type="ORF">S01H4_60471</name>
</gene>
<proteinExistence type="predicted"/>
<feature type="non-terminal residue" evidence="1">
    <location>
        <position position="1"/>
    </location>
</feature>
<evidence type="ECO:0000313" key="1">
    <source>
        <dbReference type="EMBL" id="GAH16460.1"/>
    </source>
</evidence>
<dbReference type="AlphaFoldDB" id="X1E7Z6"/>
<comment type="caution">
    <text evidence="1">The sequence shown here is derived from an EMBL/GenBank/DDBJ whole genome shotgun (WGS) entry which is preliminary data.</text>
</comment>